<dbReference type="EMBL" id="SJPL01000001">
    <property type="protein sequence ID" value="TWT69720.1"/>
    <property type="molecule type" value="Genomic_DNA"/>
</dbReference>
<accession>A0A5C5Y3C0</accession>
<protein>
    <submittedName>
        <fullName evidence="2">Helix-turn-helix domain protein</fullName>
    </submittedName>
</protein>
<dbReference type="SUPFAM" id="SSF46955">
    <property type="entry name" value="Putative DNA-binding domain"/>
    <property type="match status" value="1"/>
</dbReference>
<dbReference type="Pfam" id="PF12728">
    <property type="entry name" value="HTH_17"/>
    <property type="match status" value="1"/>
</dbReference>
<dbReference type="Proteomes" id="UP000317238">
    <property type="component" value="Unassembled WGS sequence"/>
</dbReference>
<name>A0A5C5Y3C0_9PLAN</name>
<keyword evidence="3" id="KW-1185">Reference proteome</keyword>
<dbReference type="OrthoDB" id="289890at2"/>
<feature type="domain" description="Helix-turn-helix" evidence="1">
    <location>
        <begin position="16"/>
        <end position="65"/>
    </location>
</feature>
<sequence length="78" mass="8572">MAITVPSSDGDNLICLSRDDASKRLGISSRTLYERTAPRGPIFAVRFGRRVLYPVAEIDRYIAEQIASQSDEKNGGAK</sequence>
<dbReference type="InterPro" id="IPR009061">
    <property type="entry name" value="DNA-bd_dom_put_sf"/>
</dbReference>
<comment type="caution">
    <text evidence="2">The sequence shown here is derived from an EMBL/GenBank/DDBJ whole genome shotgun (WGS) entry which is preliminary data.</text>
</comment>
<organism evidence="2 3">
    <name type="scientific">Crateriforma conspicua</name>
    <dbReference type="NCBI Taxonomy" id="2527996"/>
    <lineage>
        <taxon>Bacteria</taxon>
        <taxon>Pseudomonadati</taxon>
        <taxon>Planctomycetota</taxon>
        <taxon>Planctomycetia</taxon>
        <taxon>Planctomycetales</taxon>
        <taxon>Planctomycetaceae</taxon>
        <taxon>Crateriforma</taxon>
    </lineage>
</organism>
<evidence type="ECO:0000259" key="1">
    <source>
        <dbReference type="Pfam" id="PF12728"/>
    </source>
</evidence>
<dbReference type="InterPro" id="IPR041657">
    <property type="entry name" value="HTH_17"/>
</dbReference>
<dbReference type="AlphaFoldDB" id="A0A5C5Y3C0"/>
<proteinExistence type="predicted"/>
<dbReference type="RefSeq" id="WP_146439000.1">
    <property type="nucleotide sequence ID" value="NZ_SJPL01000001.1"/>
</dbReference>
<evidence type="ECO:0000313" key="3">
    <source>
        <dbReference type="Proteomes" id="UP000317238"/>
    </source>
</evidence>
<gene>
    <name evidence="2" type="ORF">Pan14r_20120</name>
</gene>
<evidence type="ECO:0000313" key="2">
    <source>
        <dbReference type="EMBL" id="TWT69720.1"/>
    </source>
</evidence>
<reference evidence="2 3" key="1">
    <citation type="submission" date="2019-02" db="EMBL/GenBank/DDBJ databases">
        <title>Deep-cultivation of Planctomycetes and their phenomic and genomic characterization uncovers novel biology.</title>
        <authorList>
            <person name="Wiegand S."/>
            <person name="Jogler M."/>
            <person name="Boedeker C."/>
            <person name="Pinto D."/>
            <person name="Vollmers J."/>
            <person name="Rivas-Marin E."/>
            <person name="Kohn T."/>
            <person name="Peeters S.H."/>
            <person name="Heuer A."/>
            <person name="Rast P."/>
            <person name="Oberbeckmann S."/>
            <person name="Bunk B."/>
            <person name="Jeske O."/>
            <person name="Meyerdierks A."/>
            <person name="Storesund J.E."/>
            <person name="Kallscheuer N."/>
            <person name="Luecker S."/>
            <person name="Lage O.M."/>
            <person name="Pohl T."/>
            <person name="Merkel B.J."/>
            <person name="Hornburger P."/>
            <person name="Mueller R.-W."/>
            <person name="Bruemmer F."/>
            <person name="Labrenz M."/>
            <person name="Spormann A.M."/>
            <person name="Op Den Camp H."/>
            <person name="Overmann J."/>
            <person name="Amann R."/>
            <person name="Jetten M.S.M."/>
            <person name="Mascher T."/>
            <person name="Medema M.H."/>
            <person name="Devos D.P."/>
            <person name="Kaster A.-K."/>
            <person name="Ovreas L."/>
            <person name="Rohde M."/>
            <person name="Galperin M.Y."/>
            <person name="Jogler C."/>
        </authorList>
    </citation>
    <scope>NUCLEOTIDE SEQUENCE [LARGE SCALE GENOMIC DNA]</scope>
    <source>
        <strain evidence="2 3">Pan14r</strain>
    </source>
</reference>